<feature type="signal peptide" evidence="1">
    <location>
        <begin position="1"/>
        <end position="21"/>
    </location>
</feature>
<dbReference type="InterPro" id="IPR017853">
    <property type="entry name" value="GH"/>
</dbReference>
<dbReference type="Pfam" id="PF16862">
    <property type="entry name" value="Glyco_hydro_79C"/>
    <property type="match status" value="1"/>
</dbReference>
<evidence type="ECO:0000313" key="3">
    <source>
        <dbReference type="EMBL" id="KAK7742513.1"/>
    </source>
</evidence>
<reference evidence="3 4" key="1">
    <citation type="submission" date="2024-02" db="EMBL/GenBank/DDBJ databases">
        <title>De novo assembly and annotation of 12 fungi associated with fruit tree decline syndrome in Ontario, Canada.</title>
        <authorList>
            <person name="Sulman M."/>
            <person name="Ellouze W."/>
            <person name="Ilyukhin E."/>
        </authorList>
    </citation>
    <scope>NUCLEOTIDE SEQUENCE [LARGE SCALE GENOMIC DNA]</scope>
    <source>
        <strain evidence="3 4">M169</strain>
    </source>
</reference>
<evidence type="ECO:0000313" key="4">
    <source>
        <dbReference type="Proteomes" id="UP001430848"/>
    </source>
</evidence>
<dbReference type="PANTHER" id="PTHR36183:SF2">
    <property type="entry name" value="BETA-GLUCURONIDASE C-TERMINAL DOMAIN-CONTAINING PROTEIN"/>
    <property type="match status" value="1"/>
</dbReference>
<dbReference type="InterPro" id="IPR052974">
    <property type="entry name" value="GH79_Enzymes"/>
</dbReference>
<dbReference type="SUPFAM" id="SSF51445">
    <property type="entry name" value="(Trans)glycosidases"/>
    <property type="match status" value="1"/>
</dbReference>
<dbReference type="Gene3D" id="3.20.20.80">
    <property type="entry name" value="Glycosidases"/>
    <property type="match status" value="1"/>
</dbReference>
<dbReference type="PANTHER" id="PTHR36183">
    <property type="entry name" value="BETA-GLUCURONIDASE"/>
    <property type="match status" value="1"/>
</dbReference>
<keyword evidence="1" id="KW-0732">Signal</keyword>
<evidence type="ECO:0000259" key="2">
    <source>
        <dbReference type="Pfam" id="PF16862"/>
    </source>
</evidence>
<gene>
    <name evidence="3" type="ORF">SLS63_000077</name>
</gene>
<feature type="chain" id="PRO_5045482988" description="Beta-glucuronidase C-terminal domain-containing protein" evidence="1">
    <location>
        <begin position="22"/>
        <end position="545"/>
    </location>
</feature>
<feature type="domain" description="Beta-glucuronidase C-terminal" evidence="2">
    <location>
        <begin position="436"/>
        <end position="534"/>
    </location>
</feature>
<comment type="caution">
    <text evidence="3">The sequence shown here is derived from an EMBL/GenBank/DDBJ whole genome shotgun (WGS) entry which is preliminary data.</text>
</comment>
<dbReference type="Proteomes" id="UP001430848">
    <property type="component" value="Unassembled WGS sequence"/>
</dbReference>
<keyword evidence="4" id="KW-1185">Reference proteome</keyword>
<dbReference type="EMBL" id="JAKNSF020000001">
    <property type="protein sequence ID" value="KAK7742513.1"/>
    <property type="molecule type" value="Genomic_DNA"/>
</dbReference>
<dbReference type="InterPro" id="IPR031728">
    <property type="entry name" value="GlcAase_C"/>
</dbReference>
<organism evidence="3 4">
    <name type="scientific">Diaporthe eres</name>
    <name type="common">Phomopsis oblonga</name>
    <dbReference type="NCBI Taxonomy" id="83184"/>
    <lineage>
        <taxon>Eukaryota</taxon>
        <taxon>Fungi</taxon>
        <taxon>Dikarya</taxon>
        <taxon>Ascomycota</taxon>
        <taxon>Pezizomycotina</taxon>
        <taxon>Sordariomycetes</taxon>
        <taxon>Sordariomycetidae</taxon>
        <taxon>Diaporthales</taxon>
        <taxon>Diaporthaceae</taxon>
        <taxon>Diaporthe</taxon>
        <taxon>Diaporthe eres species complex</taxon>
    </lineage>
</organism>
<name>A0ABR1PPS9_DIAER</name>
<evidence type="ECO:0000256" key="1">
    <source>
        <dbReference type="SAM" id="SignalP"/>
    </source>
</evidence>
<accession>A0ABR1PPS9</accession>
<protein>
    <recommendedName>
        <fullName evidence="2">Beta-glucuronidase C-terminal domain-containing protein</fullName>
    </recommendedName>
</protein>
<sequence length="545" mass="58746">MRSSTLDAAVLLLTTGVGSSAALPRRSNDGVVSVDIPASAAGASIPHSSSFQSFSFEPAFWVEFFGNASEPNELTFELLSRLVERGGQPIIRPGGITQDSMVFNASAGDPVRTTNAAGGVYRTTFGPEYYQSWDNFPNGTRFVSTLNFGNNSIDIAQGMALASVQYQKDKIDYFELGNEPTNYPSSRWNFSTDAYVAQWKQWTSQIDAAVNEAVGANESGWPSERWWASSATTDETGLHVRPADIIPAGINSDNQVAQYSIHSYTFSTCDPARAALATIPNILNHTGLLRYADEEIYPSAKAAMDAGSAWVIGEFNSISCSGAPNVSDTFAQALWVVDVELIYAARNASSVHLHQGATLVFQSDDQSNSAGENGTPGFSTYSFVYPRNSSKRGEPRALPSFVSLLFITEALGDGSGAQVTALDTPAGLSKDHFSSYAFYEGGVLSKIALINMKPFYKNSTEDFTVTVDLSQYTQELESPAQLKRMTAPYVDEGKTELTTWAGQSFKNGEPTGELDIEEISEDGLVDVRGSEAVLIFLDGSSVYAS</sequence>
<proteinExistence type="predicted"/>